<dbReference type="KEGG" id="bmx:BMS_1303"/>
<feature type="transmembrane region" description="Helical" evidence="6">
    <location>
        <begin position="170"/>
        <end position="190"/>
    </location>
</feature>
<dbReference type="InterPro" id="IPR002293">
    <property type="entry name" value="AA/rel_permease1"/>
</dbReference>
<dbReference type="PATRIC" id="fig|862908.3.peg.1240"/>
<evidence type="ECO:0000256" key="4">
    <source>
        <dbReference type="ARBA" id="ARBA00022989"/>
    </source>
</evidence>
<keyword evidence="3 6" id="KW-0812">Transmembrane</keyword>
<name>E1WZI9_HALMS</name>
<feature type="transmembrane region" description="Helical" evidence="6">
    <location>
        <begin position="232"/>
        <end position="250"/>
    </location>
</feature>
<dbReference type="Pfam" id="PF13520">
    <property type="entry name" value="AA_permease_2"/>
    <property type="match status" value="1"/>
</dbReference>
<keyword evidence="2" id="KW-1003">Cell membrane</keyword>
<protein>
    <submittedName>
        <fullName evidence="7">Amino acid transporter transmembrane protein</fullName>
    </submittedName>
</protein>
<dbReference type="GO" id="GO:0005886">
    <property type="term" value="C:plasma membrane"/>
    <property type="evidence" value="ECO:0007669"/>
    <property type="project" value="UniProtKB-SubCell"/>
</dbReference>
<feature type="transmembrane region" description="Helical" evidence="6">
    <location>
        <begin position="93"/>
        <end position="110"/>
    </location>
</feature>
<organism evidence="7 8">
    <name type="scientific">Halobacteriovorax marinus (strain ATCC BAA-682 / DSM 15412 / SJ)</name>
    <name type="common">Bacteriovorax marinus</name>
    <dbReference type="NCBI Taxonomy" id="862908"/>
    <lineage>
        <taxon>Bacteria</taxon>
        <taxon>Pseudomonadati</taxon>
        <taxon>Bdellovibrionota</taxon>
        <taxon>Bacteriovoracia</taxon>
        <taxon>Bacteriovoracales</taxon>
        <taxon>Halobacteriovoraceae</taxon>
        <taxon>Halobacteriovorax</taxon>
    </lineage>
</organism>
<evidence type="ECO:0000256" key="5">
    <source>
        <dbReference type="ARBA" id="ARBA00023136"/>
    </source>
</evidence>
<keyword evidence="4 6" id="KW-1133">Transmembrane helix</keyword>
<dbReference type="PANTHER" id="PTHR42770:SF7">
    <property type="entry name" value="MEMBRANE PROTEIN"/>
    <property type="match status" value="1"/>
</dbReference>
<feature type="transmembrane region" description="Helical" evidence="6">
    <location>
        <begin position="316"/>
        <end position="343"/>
    </location>
</feature>
<dbReference type="STRING" id="862908.BMS_1303"/>
<dbReference type="GO" id="GO:0022857">
    <property type="term" value="F:transmembrane transporter activity"/>
    <property type="evidence" value="ECO:0007669"/>
    <property type="project" value="InterPro"/>
</dbReference>
<feature type="transmembrane region" description="Helical" evidence="6">
    <location>
        <begin position="61"/>
        <end position="87"/>
    </location>
</feature>
<feature type="transmembrane region" description="Helical" evidence="6">
    <location>
        <begin position="390"/>
        <end position="412"/>
    </location>
</feature>
<evidence type="ECO:0000256" key="3">
    <source>
        <dbReference type="ARBA" id="ARBA00022692"/>
    </source>
</evidence>
<gene>
    <name evidence="7" type="ordered locus">BMS_1303</name>
</gene>
<dbReference type="EMBL" id="FQ312005">
    <property type="protein sequence ID" value="CBW26175.1"/>
    <property type="molecule type" value="Genomic_DNA"/>
</dbReference>
<dbReference type="AlphaFoldDB" id="E1WZI9"/>
<feature type="transmembrane region" description="Helical" evidence="6">
    <location>
        <begin position="449"/>
        <end position="469"/>
    </location>
</feature>
<evidence type="ECO:0000256" key="1">
    <source>
        <dbReference type="ARBA" id="ARBA00004651"/>
    </source>
</evidence>
<dbReference type="Gene3D" id="3.40.50.620">
    <property type="entry name" value="HUPs"/>
    <property type="match status" value="1"/>
</dbReference>
<evidence type="ECO:0000313" key="7">
    <source>
        <dbReference type="EMBL" id="CBW26175.1"/>
    </source>
</evidence>
<keyword evidence="8" id="KW-1185">Reference proteome</keyword>
<dbReference type="Gene3D" id="1.20.1740.10">
    <property type="entry name" value="Amino acid/polyamine transporter I"/>
    <property type="match status" value="1"/>
</dbReference>
<dbReference type="PANTHER" id="PTHR42770">
    <property type="entry name" value="AMINO ACID TRANSPORTER-RELATED"/>
    <property type="match status" value="1"/>
</dbReference>
<dbReference type="eggNOG" id="COG0531">
    <property type="taxonomic scope" value="Bacteria"/>
</dbReference>
<proteinExistence type="predicted"/>
<evidence type="ECO:0000313" key="8">
    <source>
        <dbReference type="Proteomes" id="UP000008963"/>
    </source>
</evidence>
<reference evidence="8" key="1">
    <citation type="journal article" date="2013" name="ISME J.">
        <title>A small predatory core genome in the divergent marine Bacteriovorax marinus SJ and the terrestrial Bdellovibrio bacteriovorus.</title>
        <authorList>
            <person name="Crossman L.C."/>
            <person name="Chen H."/>
            <person name="Cerdeno-Tarraga A.M."/>
            <person name="Brooks K."/>
            <person name="Quail M.A."/>
            <person name="Pineiro S.A."/>
            <person name="Hobley L."/>
            <person name="Sockett R.E."/>
            <person name="Bentley S.D."/>
            <person name="Parkhill J."/>
            <person name="Williams H.N."/>
            <person name="Stine O.C."/>
        </authorList>
    </citation>
    <scope>NUCLEOTIDE SEQUENCE [LARGE SCALE GENOMIC DNA]</scope>
    <source>
        <strain evidence="8">ATCC BAA-682 / DSM 15412 / SJ</strain>
    </source>
</reference>
<evidence type="ECO:0000256" key="2">
    <source>
        <dbReference type="ARBA" id="ARBA00022475"/>
    </source>
</evidence>
<dbReference type="HOGENOM" id="CLU_007946_15_8_7"/>
<dbReference type="InterPro" id="IPR050367">
    <property type="entry name" value="APC_superfamily"/>
</dbReference>
<feature type="transmembrane region" description="Helical" evidence="6">
    <location>
        <begin position="271"/>
        <end position="296"/>
    </location>
</feature>
<dbReference type="SUPFAM" id="SSF52402">
    <property type="entry name" value="Adenine nucleotide alpha hydrolases-like"/>
    <property type="match status" value="1"/>
</dbReference>
<feature type="transmembrane region" description="Helical" evidence="6">
    <location>
        <begin position="364"/>
        <end position="384"/>
    </location>
</feature>
<accession>E1WZI9</accession>
<comment type="subcellular location">
    <subcellularLocation>
        <location evidence="1">Cell membrane</location>
        <topology evidence="1">Multi-pass membrane protein</topology>
    </subcellularLocation>
</comment>
<feature type="transmembrane region" description="Helical" evidence="6">
    <location>
        <begin position="140"/>
        <end position="164"/>
    </location>
</feature>
<sequence>MFHKTLFGRKQEFVNFYLKLCLSKALWERNAQNLFLTYKVIYVRILDLIREVLLKALERKLGLLSVVAISISAMLGSGIFVLPSLAIAQTGPSVWLAYLLASLCVLPASMSKSELATAMPTSGGTYVYLERTFGPLAGTVAGLGLWLSLLLKAAFALVGFGAYLTILADVPLITTAIISLLLITILNIFGVGKVSSALMVVVAIAITSLMALSGISIPVLDKDLMTPFMTGGFSGLMSSTALVFVSYAGVTKVAAIAEEIKSPEKNLPRGILLSLLLVTIIYCVTTFTLVGSVPSSELIGNYRPLYTMAQTVGGKGFAIFISIIGILTMISMANAGILASSRFPFAMGRDRLLPGAIGTLHKKYLTPVWSILLSSIIVAATILFMDVTKIAKLASGFMLLIYVFENIAVIVLREMRVQWYRPQFKSPMYPFLQILGILSGVGLLFGMGFIIVTAILVISIPGVALFLAYSRKRTTRRGVLGIRGKRSDLVDENVSLTNFYESIDLTKDAKVVVSLFGNERSPETLIQMAAAMSEGENLEVAHFTEVPEQTELKDLNTETVYLRSLRRRIIAMSVEQNIPITFDPIASHDISRSVFEISQRLHCLWLFKEWGGKKRGNFTVHNPVGWLRNHLQCNLAIFRDAGVRYIRKVLVIVNNNCDYELVVDTADHFATMNKASLDLVKIFKEKTPKNVLDEAQNRLASMCERTKVLSKSRVLISNKPVEDIIQLTAEYDLFVFGASNHSFIKDVIGSDDDRLIAGASCSVISVQSSQIIHEGRS</sequence>
<keyword evidence="5 6" id="KW-0472">Membrane</keyword>
<dbReference type="InterPro" id="IPR014729">
    <property type="entry name" value="Rossmann-like_a/b/a_fold"/>
</dbReference>
<evidence type="ECO:0000256" key="6">
    <source>
        <dbReference type="SAM" id="Phobius"/>
    </source>
</evidence>
<dbReference type="Proteomes" id="UP000008963">
    <property type="component" value="Chromosome"/>
</dbReference>
<dbReference type="eggNOG" id="COG0589">
    <property type="taxonomic scope" value="Bacteria"/>
</dbReference>
<feature type="transmembrane region" description="Helical" evidence="6">
    <location>
        <begin position="197"/>
        <end position="220"/>
    </location>
</feature>